<dbReference type="AlphaFoldDB" id="A0A422MRZ6"/>
<gene>
    <name evidence="1" type="ORF">TraAM80_10036</name>
</gene>
<proteinExistence type="predicted"/>
<feature type="non-terminal residue" evidence="1">
    <location>
        <position position="1"/>
    </location>
</feature>
<dbReference type="Proteomes" id="UP000283634">
    <property type="component" value="Unassembled WGS sequence"/>
</dbReference>
<dbReference type="GeneID" id="40333969"/>
<organism evidence="1 2">
    <name type="scientific">Trypanosoma rangeli</name>
    <dbReference type="NCBI Taxonomy" id="5698"/>
    <lineage>
        <taxon>Eukaryota</taxon>
        <taxon>Discoba</taxon>
        <taxon>Euglenozoa</taxon>
        <taxon>Kinetoplastea</taxon>
        <taxon>Metakinetoplastina</taxon>
        <taxon>Trypanosomatida</taxon>
        <taxon>Trypanosomatidae</taxon>
        <taxon>Trypanosoma</taxon>
        <taxon>Herpetosoma</taxon>
    </lineage>
</organism>
<accession>A0A422MRZ6</accession>
<name>A0A422MRZ6_TRYRA</name>
<reference evidence="1 2" key="1">
    <citation type="journal article" date="2018" name="BMC Genomics">
        <title>Genomic comparison of Trypanosoma conorhini and Trypanosoma rangeli to Trypanosoma cruzi strains of high and low virulence.</title>
        <authorList>
            <person name="Bradwell K.R."/>
            <person name="Koparde V.N."/>
            <person name="Matveyev A.V."/>
            <person name="Serrano M.G."/>
            <person name="Alves J.M."/>
            <person name="Parikh H."/>
            <person name="Huang B."/>
            <person name="Lee V."/>
            <person name="Espinosa-Alvarez O."/>
            <person name="Ortiz P.A."/>
            <person name="Costa-Martins A.G."/>
            <person name="Teixeira M.M."/>
            <person name="Buck G.A."/>
        </authorList>
    </citation>
    <scope>NUCLEOTIDE SEQUENCE [LARGE SCALE GENOMIC DNA]</scope>
    <source>
        <strain evidence="1 2">AM80</strain>
    </source>
</reference>
<evidence type="ECO:0000313" key="2">
    <source>
        <dbReference type="Proteomes" id="UP000283634"/>
    </source>
</evidence>
<keyword evidence="2" id="KW-1185">Reference proteome</keyword>
<evidence type="ECO:0000313" key="1">
    <source>
        <dbReference type="EMBL" id="RNE95979.1"/>
    </source>
</evidence>
<sequence>AVLRGRVFGMDQQHACLDHAELLPQLLVCPLQLTHRLLKVRAPARRRLQPLRVDGYLVLEPVELRLVALKLLLLQRVHKEGDATLQHLAPRVCHLPRALPPPPASPLLITWREAAHLLPQHPQGTDSMRP</sequence>
<protein>
    <submittedName>
        <fullName evidence="1">Uncharacterized protein</fullName>
    </submittedName>
</protein>
<dbReference type="EMBL" id="MKGL01000763">
    <property type="protein sequence ID" value="RNE95979.1"/>
    <property type="molecule type" value="Genomic_DNA"/>
</dbReference>
<comment type="caution">
    <text evidence="1">The sequence shown here is derived from an EMBL/GenBank/DDBJ whole genome shotgun (WGS) entry which is preliminary data.</text>
</comment>
<dbReference type="RefSeq" id="XP_029233476.1">
    <property type="nucleotide sequence ID" value="XM_029386688.1"/>
</dbReference>